<evidence type="ECO:0000256" key="1">
    <source>
        <dbReference type="ARBA" id="ARBA00022705"/>
    </source>
</evidence>
<proteinExistence type="predicted"/>
<keyword evidence="2" id="KW-0614">Plasmid</keyword>
<protein>
    <recommendedName>
        <fullName evidence="3">Replication protein</fullName>
    </recommendedName>
</protein>
<geneLocation type="plasmid" evidence="2">
    <name>pRGFK1356</name>
</geneLocation>
<evidence type="ECO:0000313" key="2">
    <source>
        <dbReference type="EMBL" id="CRY97040.1"/>
    </source>
</evidence>
<name>A0A0H5Q6K7_9ZZZZ</name>
<organism evidence="2">
    <name type="scientific">uncultured prokaryote</name>
    <dbReference type="NCBI Taxonomy" id="198431"/>
    <lineage>
        <taxon>unclassified sequences</taxon>
        <taxon>environmental samples</taxon>
    </lineage>
</organism>
<evidence type="ECO:0008006" key="3">
    <source>
        <dbReference type="Google" id="ProtNLM"/>
    </source>
</evidence>
<dbReference type="Pfam" id="PF01446">
    <property type="entry name" value="Rep_1"/>
    <property type="match status" value="1"/>
</dbReference>
<reference evidence="2" key="2">
    <citation type="submission" date="2015-07" db="EMBL/GenBank/DDBJ databases">
        <title>Plasmids, circular viruses and viroids from rat gut.</title>
        <authorList>
            <person name="Jorgensen T.J."/>
            <person name="Hansen M.A."/>
            <person name="Xu Z."/>
            <person name="Tabak M.A."/>
            <person name="Sorensen S.J."/>
            <person name="Hansen L.H."/>
        </authorList>
    </citation>
    <scope>NUCLEOTIDE SEQUENCE</scope>
    <source>
        <plasmid evidence="2">pRGFK1356</plasmid>
    </source>
</reference>
<dbReference type="GO" id="GO:0006260">
    <property type="term" value="P:DNA replication"/>
    <property type="evidence" value="ECO:0007669"/>
    <property type="project" value="UniProtKB-KW"/>
</dbReference>
<dbReference type="AlphaFoldDB" id="A0A0H5Q6K7"/>
<dbReference type="InterPro" id="IPR000989">
    <property type="entry name" value="Rep"/>
</dbReference>
<accession>A0A0H5Q6K7</accession>
<dbReference type="EMBL" id="LN853918">
    <property type="protein sequence ID" value="CRY97040.1"/>
    <property type="molecule type" value="Genomic_DNA"/>
</dbReference>
<dbReference type="GO" id="GO:0003677">
    <property type="term" value="F:DNA binding"/>
    <property type="evidence" value="ECO:0007669"/>
    <property type="project" value="InterPro"/>
</dbReference>
<sequence length="340" mass="40179">MVERSFYQMKALHDWLSETSEKERPWLKKKIQNLRYSDRLDLLANQLAKEERERLSKHAETVRDCGQYLEFVREPNARKLVLARAFFCKDRFCALCQWRRLLKVTYQMTKTIEQSLIENPTSRFLFLTLTIENVKGDEIRESILKMNEAFSRMMKWKKLKSLVIGFVRSTEITVNREKMTYHPHLHVLLQVKSSYFKGGNYISHSEWQNMWQKAMKLNYTPQVFIETIKPKRTGDDSVMSAIAEVGKYQVKPTTYLSTDKQLDVQIIKTLRDQMSHLRMVSYGLELKKIHKDLFDDKDIDDDLVNVDDDNKEKLAQAEKVVAMWNKGVHNYVIVEPKGKV</sequence>
<reference evidence="2" key="1">
    <citation type="submission" date="2015-06" db="EMBL/GenBank/DDBJ databases">
        <authorList>
            <person name="Joergensen T."/>
        </authorList>
    </citation>
    <scope>NUCLEOTIDE SEQUENCE</scope>
    <source>
        <plasmid evidence="2">pRGFK1356</plasmid>
    </source>
</reference>
<keyword evidence="1" id="KW-0235">DNA replication</keyword>